<feature type="compositionally biased region" description="Gly residues" evidence="2">
    <location>
        <begin position="825"/>
        <end position="837"/>
    </location>
</feature>
<dbReference type="EMBL" id="ML014128">
    <property type="protein sequence ID" value="RKP03151.1"/>
    <property type="molecule type" value="Genomic_DNA"/>
</dbReference>
<evidence type="ECO:0000256" key="2">
    <source>
        <dbReference type="SAM" id="MobiDB-lite"/>
    </source>
</evidence>
<feature type="compositionally biased region" description="Low complexity" evidence="2">
    <location>
        <begin position="266"/>
        <end position="278"/>
    </location>
</feature>
<reference evidence="4" key="1">
    <citation type="journal article" date="2018" name="Nat. Microbiol.">
        <title>Leveraging single-cell genomics to expand the fungal tree of life.</title>
        <authorList>
            <person name="Ahrendt S.R."/>
            <person name="Quandt C.A."/>
            <person name="Ciobanu D."/>
            <person name="Clum A."/>
            <person name="Salamov A."/>
            <person name="Andreopoulos B."/>
            <person name="Cheng J.F."/>
            <person name="Woyke T."/>
            <person name="Pelin A."/>
            <person name="Henrissat B."/>
            <person name="Reynolds N.K."/>
            <person name="Benny G.L."/>
            <person name="Smith M.E."/>
            <person name="James T.Y."/>
            <person name="Grigoriev I.V."/>
        </authorList>
    </citation>
    <scope>NUCLEOTIDE SEQUENCE [LARGE SCALE GENOMIC DNA]</scope>
    <source>
        <strain evidence="4">ATCC 52028</strain>
    </source>
</reference>
<dbReference type="PANTHER" id="PTHR13037:SF24">
    <property type="entry name" value="POLYCOMB PROTEIN PCL-RELATED"/>
    <property type="match status" value="1"/>
</dbReference>
<keyword evidence="1" id="KW-0945">Host-virus interaction</keyword>
<feature type="region of interest" description="Disordered" evidence="2">
    <location>
        <begin position="120"/>
        <end position="291"/>
    </location>
</feature>
<feature type="region of interest" description="Disordered" evidence="2">
    <location>
        <begin position="894"/>
        <end position="938"/>
    </location>
</feature>
<feature type="region of interest" description="Disordered" evidence="2">
    <location>
        <begin position="566"/>
        <end position="603"/>
    </location>
</feature>
<feature type="compositionally biased region" description="Gly residues" evidence="2">
    <location>
        <begin position="358"/>
        <end position="368"/>
    </location>
</feature>
<dbReference type="Proteomes" id="UP000274922">
    <property type="component" value="Unassembled WGS sequence"/>
</dbReference>
<organism evidence="3 4">
    <name type="scientific">Caulochytrium protostelioides</name>
    <dbReference type="NCBI Taxonomy" id="1555241"/>
    <lineage>
        <taxon>Eukaryota</taxon>
        <taxon>Fungi</taxon>
        <taxon>Fungi incertae sedis</taxon>
        <taxon>Chytridiomycota</taxon>
        <taxon>Chytridiomycota incertae sedis</taxon>
        <taxon>Chytridiomycetes</taxon>
        <taxon>Caulochytriales</taxon>
        <taxon>Caulochytriaceae</taxon>
        <taxon>Caulochytrium</taxon>
    </lineage>
</organism>
<feature type="compositionally biased region" description="Basic and acidic residues" evidence="2">
    <location>
        <begin position="123"/>
        <end position="137"/>
    </location>
</feature>
<feature type="region of interest" description="Disordered" evidence="2">
    <location>
        <begin position="804"/>
        <end position="837"/>
    </location>
</feature>
<accession>A0A4P9XDC1</accession>
<feature type="compositionally biased region" description="Low complexity" evidence="2">
    <location>
        <begin position="161"/>
        <end position="175"/>
    </location>
</feature>
<keyword evidence="4" id="KW-1185">Reference proteome</keyword>
<feature type="compositionally biased region" description="Pro residues" evidence="2">
    <location>
        <begin position="914"/>
        <end position="926"/>
    </location>
</feature>
<feature type="region of interest" description="Disordered" evidence="2">
    <location>
        <begin position="21"/>
        <end position="43"/>
    </location>
</feature>
<evidence type="ECO:0000313" key="4">
    <source>
        <dbReference type="Proteomes" id="UP000274922"/>
    </source>
</evidence>
<feature type="compositionally biased region" description="Pro residues" evidence="2">
    <location>
        <begin position="418"/>
        <end position="431"/>
    </location>
</feature>
<feature type="region of interest" description="Disordered" evidence="2">
    <location>
        <begin position="356"/>
        <end position="379"/>
    </location>
</feature>
<feature type="region of interest" description="Disordered" evidence="2">
    <location>
        <begin position="401"/>
        <end position="523"/>
    </location>
</feature>
<sequence>MATTTSVTAAAAAPAAAAATSTAASVPPVSSSPSPPPPSRPRDVLGFVHCPPGWSQARLANGPDAAAIRAIAAATQTTIAYAPDKRAIRIAGESNDAVFRAQTRLNGAIFCKTVETAPKKRWARPDRPGGWGQRRDLAPMWVTPAPPPSHDGGGAAASQHGHTGPGAAMAMMGMGAHHGGGGGGGGSSGAHLRSASGPAASGASAALSPAPSPAGSPARAAPGASLPLSPTRQTPSPESRGRSPSHAGRGGTGPHLLPHHPHHAMGHALGHAMGHAMGHPPPGPGKRRSLGFIPTPWRSGPLVTGAAADLGGGLATPPAWCTPPAHGGGGGGGGGGLDGGIPARAHLVGGPHAALANGGSGHPNGGTPGMASVRGLHGDPFGQGGSYPMMGALHAGMMPAPSSAPLAPSPAASAPTSPRHPPAPLARPGLPPTHLHSPHGPVSTLRHPADADRALPAGTGFHATPLHAAYGPGHPDAGMHGSLVAPDPQGLYGRGGPRTPRGHGPALPPALHHYGGGGGGGGASVTTATSLASAMPMATTPTSLEAVHAMAMAVTLAATAAAAAATPATHAQPAPPIGTPRRHPATPLPHPQSAHASAFWSEPRTSSHAAHGLAFDAAGAHGRLSPGGLSTAPLAFSASAAAPASPFGGRVGAGAAHASAAHAVGMAPTALQSGAAAGMTGAAGGGSLVARAVDPTAPMRPAADETGFAAASHAAAGLPASRALPLPPPSYLLHSPWTELGTPLWAPHDAQAHRPASAASLSASRPADPVLGGATPAAVTVTATATATAMAMAMALPGGSASVLGHPTPLPSPRAGGLAAKPGLPLGGGGGGGGGDGAPEPLSGYAALGASVRLPASGVAAPGSHGHAYAYGAHHAGLPPPRFMAPADAAMGGPPPPWPASASSAPPELGYPLGPGPGPSPSPVPPHGGQAAAGPWWW</sequence>
<dbReference type="STRING" id="1555241.A0A4P9XDC1"/>
<dbReference type="PANTHER" id="PTHR13037">
    <property type="entry name" value="FORMIN"/>
    <property type="match status" value="1"/>
</dbReference>
<name>A0A4P9XDC1_9FUNG</name>
<proteinExistence type="predicted"/>
<evidence type="ECO:0000313" key="3">
    <source>
        <dbReference type="EMBL" id="RKP03151.1"/>
    </source>
</evidence>
<dbReference type="OrthoDB" id="2142557at2759"/>
<feature type="compositionally biased region" description="Low complexity" evidence="2">
    <location>
        <begin position="815"/>
        <end position="824"/>
    </location>
</feature>
<feature type="compositionally biased region" description="Gly residues" evidence="2">
    <location>
        <begin position="176"/>
        <end position="188"/>
    </location>
</feature>
<feature type="compositionally biased region" description="Gly residues" evidence="2">
    <location>
        <begin position="514"/>
        <end position="523"/>
    </location>
</feature>
<protein>
    <recommendedName>
        <fullName evidence="5">K Homology domain-containing protein</fullName>
    </recommendedName>
</protein>
<feature type="compositionally biased region" description="Low complexity" evidence="2">
    <location>
        <begin position="401"/>
        <end position="417"/>
    </location>
</feature>
<evidence type="ECO:0000256" key="1">
    <source>
        <dbReference type="ARBA" id="ARBA00022581"/>
    </source>
</evidence>
<evidence type="ECO:0008006" key="5">
    <source>
        <dbReference type="Google" id="ProtNLM"/>
    </source>
</evidence>
<dbReference type="AlphaFoldDB" id="A0A4P9XDC1"/>
<feature type="compositionally biased region" description="Low complexity" evidence="2">
    <location>
        <begin position="21"/>
        <end position="32"/>
    </location>
</feature>
<feature type="compositionally biased region" description="Low complexity" evidence="2">
    <location>
        <begin position="900"/>
        <end position="912"/>
    </location>
</feature>
<gene>
    <name evidence="3" type="ORF">CXG81DRAFT_24258</name>
</gene>
<feature type="compositionally biased region" description="Low complexity" evidence="2">
    <location>
        <begin position="189"/>
        <end position="230"/>
    </location>
</feature>